<feature type="signal peptide" evidence="1">
    <location>
        <begin position="1"/>
        <end position="39"/>
    </location>
</feature>
<feature type="chain" id="PRO_5039296911" evidence="1">
    <location>
        <begin position="40"/>
        <end position="538"/>
    </location>
</feature>
<evidence type="ECO:0000313" key="3">
    <source>
        <dbReference type="EMBL" id="TWJ10758.1"/>
    </source>
</evidence>
<evidence type="ECO:0000256" key="1">
    <source>
        <dbReference type="SAM" id="SignalP"/>
    </source>
</evidence>
<proteinExistence type="predicted"/>
<keyword evidence="4" id="KW-1185">Reference proteome</keyword>
<sequence length="538" mass="57720">MTTTRTRHASTAPPPRPRPAIRRLALLGALVMAATTPLAAPASADPATPAVQDLPPALEEIRAAQAVELYGSPEIRPREERLSSLVTMGDSQISGEGVGNYEPDTHRDGNWCDRSYDQAVFRTGIASDVQYNIACSGAASPHLVQSTGATQWDELNQGDQLAIKARNTDIELIWITIGANDDGGIEFGPVATQCITDRVLFRGPCWSDYTDGWAARVEVTEDGVENAIDGIRQTMTDAGYLATDYQFVVMSYGSPASPDVEDNPDFPGWYRGGCLMYLADAAFARNKAVPLFEAGVREAALSKGVRYLDAGRLMDGHAVCDDNTWVRGLTVEVGVLPSEHAFRQSMHPNYRGHGAFAQCVTQFYANPSWQAGTCVDPASTGNAVVYEGLFEFRDIRDGTTGLCVDAEGYDSRNGTALQAYGCHGGRNQGFYQDQTQQSLHVELSHDRCVDVADGDMSVGGRLVLWDCHGGTNQDFTVDSTGIHPVAAPSLCLGFESPAAGAALVLTDCGTAGSLRLTARDYADPVGYGHDDWIGASVY</sequence>
<organism evidence="3 4">
    <name type="scientific">Stackebrandtia albiflava</name>
    <dbReference type="NCBI Taxonomy" id="406432"/>
    <lineage>
        <taxon>Bacteria</taxon>
        <taxon>Bacillati</taxon>
        <taxon>Actinomycetota</taxon>
        <taxon>Actinomycetes</taxon>
        <taxon>Glycomycetales</taxon>
        <taxon>Glycomycetaceae</taxon>
        <taxon>Stackebrandtia</taxon>
    </lineage>
</organism>
<name>A0A562UYX5_9ACTN</name>
<dbReference type="Gene3D" id="3.40.50.1110">
    <property type="entry name" value="SGNH hydrolase"/>
    <property type="match status" value="1"/>
</dbReference>
<dbReference type="InterPro" id="IPR035992">
    <property type="entry name" value="Ricin_B-like_lectins"/>
</dbReference>
<dbReference type="InterPro" id="IPR036514">
    <property type="entry name" value="SGNH_hydro_sf"/>
</dbReference>
<dbReference type="InterPro" id="IPR000772">
    <property type="entry name" value="Ricin_B_lectin"/>
</dbReference>
<dbReference type="Proteomes" id="UP000321617">
    <property type="component" value="Unassembled WGS sequence"/>
</dbReference>
<keyword evidence="3" id="KW-0378">Hydrolase</keyword>
<dbReference type="RefSeq" id="WP_244615919.1">
    <property type="nucleotide sequence ID" value="NZ_BAABIJ010000003.1"/>
</dbReference>
<dbReference type="Pfam" id="PF00652">
    <property type="entry name" value="Ricin_B_lectin"/>
    <property type="match status" value="1"/>
</dbReference>
<dbReference type="Gene3D" id="2.80.10.50">
    <property type="match status" value="2"/>
</dbReference>
<reference evidence="3 4" key="1">
    <citation type="journal article" date="2013" name="Stand. Genomic Sci.">
        <title>Genomic Encyclopedia of Type Strains, Phase I: The one thousand microbial genomes (KMG-I) project.</title>
        <authorList>
            <person name="Kyrpides N.C."/>
            <person name="Woyke T."/>
            <person name="Eisen J.A."/>
            <person name="Garrity G."/>
            <person name="Lilburn T.G."/>
            <person name="Beck B.J."/>
            <person name="Whitman W.B."/>
            <person name="Hugenholtz P."/>
            <person name="Klenk H.P."/>
        </authorList>
    </citation>
    <scope>NUCLEOTIDE SEQUENCE [LARGE SCALE GENOMIC DNA]</scope>
    <source>
        <strain evidence="3 4">DSM 45044</strain>
    </source>
</reference>
<evidence type="ECO:0000259" key="2">
    <source>
        <dbReference type="SMART" id="SM00458"/>
    </source>
</evidence>
<dbReference type="EMBL" id="VLLL01000007">
    <property type="protein sequence ID" value="TWJ10758.1"/>
    <property type="molecule type" value="Genomic_DNA"/>
</dbReference>
<feature type="domain" description="Ricin B lectin" evidence="2">
    <location>
        <begin position="386"/>
        <end position="517"/>
    </location>
</feature>
<gene>
    <name evidence="3" type="ORF">LX16_4181</name>
</gene>
<accession>A0A562UYX5</accession>
<keyword evidence="1" id="KW-0732">Signal</keyword>
<comment type="caution">
    <text evidence="3">The sequence shown here is derived from an EMBL/GenBank/DDBJ whole genome shotgun (WGS) entry which is preliminary data.</text>
</comment>
<dbReference type="SUPFAM" id="SSF50370">
    <property type="entry name" value="Ricin B-like lectins"/>
    <property type="match status" value="1"/>
</dbReference>
<dbReference type="GO" id="GO:0016787">
    <property type="term" value="F:hydrolase activity"/>
    <property type="evidence" value="ECO:0007669"/>
    <property type="project" value="UniProtKB-KW"/>
</dbReference>
<dbReference type="PROSITE" id="PS50231">
    <property type="entry name" value="RICIN_B_LECTIN"/>
    <property type="match status" value="1"/>
</dbReference>
<dbReference type="SUPFAM" id="SSF52266">
    <property type="entry name" value="SGNH hydrolase"/>
    <property type="match status" value="1"/>
</dbReference>
<protein>
    <submittedName>
        <fullName evidence="3">GDSL-like lipase/acylhydrolase family protein</fullName>
    </submittedName>
</protein>
<dbReference type="SMART" id="SM00458">
    <property type="entry name" value="RICIN"/>
    <property type="match status" value="1"/>
</dbReference>
<evidence type="ECO:0000313" key="4">
    <source>
        <dbReference type="Proteomes" id="UP000321617"/>
    </source>
</evidence>
<dbReference type="AlphaFoldDB" id="A0A562UYX5"/>
<dbReference type="CDD" id="cd00161">
    <property type="entry name" value="beta-trefoil_Ricin-like"/>
    <property type="match status" value="1"/>
</dbReference>